<gene>
    <name evidence="2" type="ORF">IMG5_099020</name>
</gene>
<dbReference type="RefSeq" id="XP_004035464.1">
    <property type="nucleotide sequence ID" value="XM_004035416.1"/>
</dbReference>
<dbReference type="STRING" id="857967.G0QS36"/>
<organism evidence="2 3">
    <name type="scientific">Ichthyophthirius multifiliis</name>
    <name type="common">White spot disease agent</name>
    <name type="synonym">Ich</name>
    <dbReference type="NCBI Taxonomy" id="5932"/>
    <lineage>
        <taxon>Eukaryota</taxon>
        <taxon>Sar</taxon>
        <taxon>Alveolata</taxon>
        <taxon>Ciliophora</taxon>
        <taxon>Intramacronucleata</taxon>
        <taxon>Oligohymenophorea</taxon>
        <taxon>Hymenostomatida</taxon>
        <taxon>Ophryoglenina</taxon>
        <taxon>Ichthyophthirius</taxon>
    </lineage>
</organism>
<dbReference type="InterPro" id="IPR036569">
    <property type="entry name" value="RpiB_LacA_LacB_sf"/>
</dbReference>
<dbReference type="OMA" id="YPPFCLR"/>
<dbReference type="NCBIfam" id="NF004051">
    <property type="entry name" value="PRK05571.1"/>
    <property type="match status" value="1"/>
</dbReference>
<sequence>MQVLTVYVGSDHAGFQYKNELIKYIQNELKFKTIDCGTDSQNRCDYPDFALKVCSEVLKNQKDTLGVLVCGSGIGISMSANKLKGIRCALCHDYYSAKYARENLNCNVVAMGERVIGIDVAKQLVEVFLKGQYQKNNDNELFLNELAKLEEQKLQ</sequence>
<evidence type="ECO:0000313" key="2">
    <source>
        <dbReference type="EMBL" id="EGR31978.1"/>
    </source>
</evidence>
<dbReference type="GeneID" id="14908129"/>
<dbReference type="eggNOG" id="ENOG502S47V">
    <property type="taxonomic scope" value="Eukaryota"/>
</dbReference>
<proteinExistence type="predicted"/>
<dbReference type="SUPFAM" id="SSF89623">
    <property type="entry name" value="Ribose/Galactose isomerase RpiB/AlsB"/>
    <property type="match status" value="1"/>
</dbReference>
<keyword evidence="3" id="KW-1185">Reference proteome</keyword>
<dbReference type="NCBIfam" id="TIGR01120">
    <property type="entry name" value="rpiB"/>
    <property type="match status" value="1"/>
</dbReference>
<dbReference type="InParanoid" id="G0QS36"/>
<dbReference type="NCBIfam" id="TIGR00689">
    <property type="entry name" value="rpiB_lacA_lacB"/>
    <property type="match status" value="1"/>
</dbReference>
<dbReference type="InterPro" id="IPR004785">
    <property type="entry name" value="RpiB"/>
</dbReference>
<keyword evidence="1 2" id="KW-0413">Isomerase</keyword>
<dbReference type="Proteomes" id="UP000008983">
    <property type="component" value="Unassembled WGS sequence"/>
</dbReference>
<protein>
    <submittedName>
        <fullName evidence="2">Ribose 5-phosphate isomerase b, putative</fullName>
        <ecNumber evidence="2">5.3.1.26</ecNumber>
    </submittedName>
</protein>
<dbReference type="PIRSF" id="PIRSF005384">
    <property type="entry name" value="RpiB_LacA_B"/>
    <property type="match status" value="1"/>
</dbReference>
<dbReference type="PANTHER" id="PTHR30345">
    <property type="entry name" value="RIBOSE-5-PHOSPHATE ISOMERASE B"/>
    <property type="match status" value="1"/>
</dbReference>
<dbReference type="InterPro" id="IPR003500">
    <property type="entry name" value="RpiB_LacA_LacB"/>
</dbReference>
<dbReference type="AlphaFoldDB" id="G0QS36"/>
<evidence type="ECO:0000256" key="1">
    <source>
        <dbReference type="ARBA" id="ARBA00023235"/>
    </source>
</evidence>
<name>G0QS36_ICHMU</name>
<dbReference type="PANTHER" id="PTHR30345:SF0">
    <property type="entry name" value="DNA DAMAGE-REPAIR_TOLERATION PROTEIN DRT102"/>
    <property type="match status" value="1"/>
</dbReference>
<dbReference type="Gene3D" id="3.40.1400.10">
    <property type="entry name" value="Sugar-phosphate isomerase, RpiB/LacA/LacB"/>
    <property type="match status" value="1"/>
</dbReference>
<evidence type="ECO:0000313" key="3">
    <source>
        <dbReference type="Proteomes" id="UP000008983"/>
    </source>
</evidence>
<dbReference type="EC" id="5.3.1.26" evidence="2"/>
<dbReference type="GO" id="GO:0050044">
    <property type="term" value="F:galactose-6-phosphate isomerase activity"/>
    <property type="evidence" value="ECO:0007669"/>
    <property type="project" value="UniProtKB-EC"/>
</dbReference>
<dbReference type="Pfam" id="PF02502">
    <property type="entry name" value="LacAB_rpiB"/>
    <property type="match status" value="1"/>
</dbReference>
<accession>G0QS36</accession>
<reference evidence="2 3" key="1">
    <citation type="submission" date="2011-07" db="EMBL/GenBank/DDBJ databases">
        <authorList>
            <person name="Coyne R."/>
            <person name="Brami D."/>
            <person name="Johnson J."/>
            <person name="Hostetler J."/>
            <person name="Hannick L."/>
            <person name="Clark T."/>
            <person name="Cassidy-Hanley D."/>
            <person name="Inman J."/>
        </authorList>
    </citation>
    <scope>NUCLEOTIDE SEQUENCE [LARGE SCALE GENOMIC DNA]</scope>
    <source>
        <strain evidence="2 3">G5</strain>
    </source>
</reference>
<dbReference type="EMBL" id="GL983804">
    <property type="protein sequence ID" value="EGR31978.1"/>
    <property type="molecule type" value="Genomic_DNA"/>
</dbReference>
<dbReference type="GO" id="GO:0005975">
    <property type="term" value="P:carbohydrate metabolic process"/>
    <property type="evidence" value="ECO:0007669"/>
    <property type="project" value="InterPro"/>
</dbReference>
<dbReference type="OrthoDB" id="2106730at2759"/>